<name>A0A6I9UYG8_BACDO</name>
<evidence type="ECO:0000256" key="4">
    <source>
        <dbReference type="ARBA" id="ARBA00023157"/>
    </source>
</evidence>
<accession>A0A6I9UYG8</accession>
<evidence type="ECO:0000256" key="1">
    <source>
        <dbReference type="ARBA" id="ARBA00004173"/>
    </source>
</evidence>
<gene>
    <name evidence="7" type="primary">LOC105226344</name>
</gene>
<evidence type="ECO:0000313" key="7">
    <source>
        <dbReference type="RefSeq" id="XP_011203482.1"/>
    </source>
</evidence>
<evidence type="ECO:0000256" key="3">
    <source>
        <dbReference type="ARBA" id="ARBA00023128"/>
    </source>
</evidence>
<dbReference type="FunCoup" id="A0A6I9UYG8">
    <property type="interactions" value="292"/>
</dbReference>
<dbReference type="OrthoDB" id="532630at2759"/>
<keyword evidence="4" id="KW-1015">Disulfide bond</keyword>
<reference evidence="7" key="2">
    <citation type="submission" date="2025-08" db="UniProtKB">
        <authorList>
            <consortium name="RefSeq"/>
        </authorList>
    </citation>
    <scope>IDENTIFICATION</scope>
    <source>
        <tissue evidence="7">Adult</tissue>
    </source>
</reference>
<dbReference type="GeneID" id="105226344"/>
<sequence>MHTDLSPHLHTSECNNLIEQLNNCHIENTFSKFLGVCNDIDNQLVRCLKRERQARAAANRVKAAERQARLKERLVSS</sequence>
<dbReference type="InterPro" id="IPR013892">
    <property type="entry name" value="Cyt_c_biogenesis_Cmc1-like"/>
</dbReference>
<evidence type="ECO:0000313" key="6">
    <source>
        <dbReference type="Proteomes" id="UP001652620"/>
    </source>
</evidence>
<dbReference type="Proteomes" id="UP001652620">
    <property type="component" value="Chromosome 2"/>
</dbReference>
<dbReference type="PANTHER" id="PTHR22977:SF1">
    <property type="entry name" value="COX ASSEMBLY MITOCHONDRIAL PROTEIN 2 HOMOLOG"/>
    <property type="match status" value="1"/>
</dbReference>
<proteinExistence type="inferred from homology"/>
<keyword evidence="6" id="KW-1185">Reference proteome</keyword>
<dbReference type="InParanoid" id="A0A6I9UYG8"/>
<comment type="similarity">
    <text evidence="2 5">Belongs to the CMC family.</text>
</comment>
<reference evidence="6" key="1">
    <citation type="submission" date="2025-05" db="UniProtKB">
        <authorList>
            <consortium name="RefSeq"/>
        </authorList>
    </citation>
    <scope>NUCLEOTIDE SEQUENCE [LARGE SCALE GENOMIC DNA]</scope>
</reference>
<evidence type="ECO:0000256" key="2">
    <source>
        <dbReference type="ARBA" id="ARBA00007347"/>
    </source>
</evidence>
<dbReference type="PANTHER" id="PTHR22977">
    <property type="entry name" value="COX ASSEMBLY MITOCHONDRIAL PROTEIN"/>
    <property type="match status" value="1"/>
</dbReference>
<dbReference type="RefSeq" id="XP_011203482.1">
    <property type="nucleotide sequence ID" value="XM_011205180.4"/>
</dbReference>
<dbReference type="AlphaFoldDB" id="A0A6I9UYG8"/>
<keyword evidence="3 5" id="KW-0496">Mitochondrion</keyword>
<dbReference type="OMA" id="CHKEHNF"/>
<protein>
    <recommendedName>
        <fullName evidence="5">COX assembly mitochondrial protein</fullName>
    </recommendedName>
</protein>
<comment type="subcellular location">
    <subcellularLocation>
        <location evidence="1 5">Mitochondrion</location>
    </subcellularLocation>
</comment>
<dbReference type="KEGG" id="bdr:105226344"/>
<dbReference type="Pfam" id="PF08583">
    <property type="entry name" value="Cmc1"/>
    <property type="match status" value="1"/>
</dbReference>
<organism evidence="6 7">
    <name type="scientific">Bactrocera dorsalis</name>
    <name type="common">Oriental fruit fly</name>
    <name type="synonym">Dacus dorsalis</name>
    <dbReference type="NCBI Taxonomy" id="27457"/>
    <lineage>
        <taxon>Eukaryota</taxon>
        <taxon>Metazoa</taxon>
        <taxon>Ecdysozoa</taxon>
        <taxon>Arthropoda</taxon>
        <taxon>Hexapoda</taxon>
        <taxon>Insecta</taxon>
        <taxon>Pterygota</taxon>
        <taxon>Neoptera</taxon>
        <taxon>Endopterygota</taxon>
        <taxon>Diptera</taxon>
        <taxon>Brachycera</taxon>
        <taxon>Muscomorpha</taxon>
        <taxon>Tephritoidea</taxon>
        <taxon>Tephritidae</taxon>
        <taxon>Bactrocera</taxon>
        <taxon>Bactrocera</taxon>
    </lineage>
</organism>
<evidence type="ECO:0000256" key="5">
    <source>
        <dbReference type="RuleBase" id="RU364104"/>
    </source>
</evidence>
<dbReference type="GO" id="GO:0005739">
    <property type="term" value="C:mitochondrion"/>
    <property type="evidence" value="ECO:0007669"/>
    <property type="project" value="UniProtKB-SubCell"/>
</dbReference>